<protein>
    <submittedName>
        <fullName evidence="1">Uncharacterized protein</fullName>
    </submittedName>
</protein>
<gene>
    <name evidence="1" type="ORF">DXN05_19565</name>
</gene>
<evidence type="ECO:0000313" key="2">
    <source>
        <dbReference type="Proteomes" id="UP000261284"/>
    </source>
</evidence>
<dbReference type="AlphaFoldDB" id="A0A3E1NEM2"/>
<name>A0A3E1NEM2_9BACT</name>
<organism evidence="1 2">
    <name type="scientific">Deminuibacter soli</name>
    <dbReference type="NCBI Taxonomy" id="2291815"/>
    <lineage>
        <taxon>Bacteria</taxon>
        <taxon>Pseudomonadati</taxon>
        <taxon>Bacteroidota</taxon>
        <taxon>Chitinophagia</taxon>
        <taxon>Chitinophagales</taxon>
        <taxon>Chitinophagaceae</taxon>
        <taxon>Deminuibacter</taxon>
    </lineage>
</organism>
<dbReference type="RefSeq" id="WP_116848983.1">
    <property type="nucleotide sequence ID" value="NZ_QTJU01000009.1"/>
</dbReference>
<dbReference type="EMBL" id="QTJU01000009">
    <property type="protein sequence ID" value="RFM26430.1"/>
    <property type="molecule type" value="Genomic_DNA"/>
</dbReference>
<keyword evidence="2" id="KW-1185">Reference proteome</keyword>
<dbReference type="OrthoDB" id="9755891at2"/>
<accession>A0A3E1NEM2</accession>
<sequence length="275" mass="28030">MDNQKKGGLPGTPKDRLTFNKTDQYIDAAAPIDLSHGCVAILVDVAADVVTDAATDAVTDAVVDGVADSAADAAADTAADAAADTAADTAADAAADAGADSGAQGGISTACSKRLKTLAIMLGGAIMSTVTTAVANAIYNAIKSAGSTPTTSADYWTALYNSMITVYPCNANNASTCPGNQRDEQEAMVLSLQQQLAQTASYAQSAQTFEESWSAASQTQLKDSLITVTDTGGIPSMCQYMENYTNTGASGAALVIATINVFDTVAAYEYPDLTN</sequence>
<comment type="caution">
    <text evidence="1">The sequence shown here is derived from an EMBL/GenBank/DDBJ whole genome shotgun (WGS) entry which is preliminary data.</text>
</comment>
<evidence type="ECO:0000313" key="1">
    <source>
        <dbReference type="EMBL" id="RFM26430.1"/>
    </source>
</evidence>
<reference evidence="1 2" key="1">
    <citation type="submission" date="2018-08" db="EMBL/GenBank/DDBJ databases">
        <title>Chitinophagaceae sp. K23C18032701, a novel bacterium isolated from forest soil.</title>
        <authorList>
            <person name="Wang C."/>
        </authorList>
    </citation>
    <scope>NUCLEOTIDE SEQUENCE [LARGE SCALE GENOMIC DNA]</scope>
    <source>
        <strain evidence="1 2">K23C18032701</strain>
    </source>
</reference>
<dbReference type="Proteomes" id="UP000261284">
    <property type="component" value="Unassembled WGS sequence"/>
</dbReference>
<proteinExistence type="predicted"/>